<evidence type="ECO:0000259" key="9">
    <source>
        <dbReference type="Pfam" id="PF07106"/>
    </source>
</evidence>
<dbReference type="STRING" id="78915.A0A4P9XJJ6"/>
<keyword evidence="7" id="KW-0469">Meiosis</keyword>
<feature type="domain" description="Homologous-pairing protein 2 winged helix" evidence="9">
    <location>
        <begin position="16"/>
        <end position="73"/>
    </location>
</feature>
<gene>
    <name evidence="11" type="ORF">THASP1DRAFT_32238</name>
</gene>
<dbReference type="Proteomes" id="UP000271241">
    <property type="component" value="Unassembled WGS sequence"/>
</dbReference>
<dbReference type="GO" id="GO:0120230">
    <property type="term" value="F:recombinase activator activity"/>
    <property type="evidence" value="ECO:0007669"/>
    <property type="project" value="TreeGrafter"/>
</dbReference>
<dbReference type="PANTHER" id="PTHR15938:SF0">
    <property type="entry name" value="HOMOLOGOUS-PAIRING PROTEIN 2 HOMOLOG"/>
    <property type="match status" value="1"/>
</dbReference>
<dbReference type="OrthoDB" id="272266at2759"/>
<evidence type="ECO:0000256" key="3">
    <source>
        <dbReference type="ARBA" id="ARBA00016093"/>
    </source>
</evidence>
<evidence type="ECO:0000256" key="1">
    <source>
        <dbReference type="ARBA" id="ARBA00004123"/>
    </source>
</evidence>
<feature type="domain" description="Leucine zipper with capping helix" evidence="10">
    <location>
        <begin position="154"/>
        <end position="210"/>
    </location>
</feature>
<protein>
    <recommendedName>
        <fullName evidence="3">Homologous-pairing protein 2 homolog</fullName>
    </recommendedName>
</protein>
<dbReference type="EMBL" id="KZ992996">
    <property type="protein sequence ID" value="RKP05935.1"/>
    <property type="molecule type" value="Genomic_DNA"/>
</dbReference>
<dbReference type="GO" id="GO:0010774">
    <property type="term" value="P:meiotic strand invasion involved in reciprocal meiotic recombination"/>
    <property type="evidence" value="ECO:0007669"/>
    <property type="project" value="TreeGrafter"/>
</dbReference>
<evidence type="ECO:0000256" key="5">
    <source>
        <dbReference type="ARBA" id="ARBA00023172"/>
    </source>
</evidence>
<dbReference type="InterPro" id="IPR036388">
    <property type="entry name" value="WH-like_DNA-bd_sf"/>
</dbReference>
<dbReference type="GO" id="GO:0000794">
    <property type="term" value="C:condensed nuclear chromosome"/>
    <property type="evidence" value="ECO:0007669"/>
    <property type="project" value="TreeGrafter"/>
</dbReference>
<organism evidence="11 12">
    <name type="scientific">Thamnocephalis sphaerospora</name>
    <dbReference type="NCBI Taxonomy" id="78915"/>
    <lineage>
        <taxon>Eukaryota</taxon>
        <taxon>Fungi</taxon>
        <taxon>Fungi incertae sedis</taxon>
        <taxon>Zoopagomycota</taxon>
        <taxon>Zoopagomycotina</taxon>
        <taxon>Zoopagomycetes</taxon>
        <taxon>Zoopagales</taxon>
        <taxon>Sigmoideomycetaceae</taxon>
        <taxon>Thamnocephalis</taxon>
    </lineage>
</organism>
<evidence type="ECO:0000256" key="2">
    <source>
        <dbReference type="ARBA" id="ARBA00007922"/>
    </source>
</evidence>
<accession>A0A4P9XJJ6</accession>
<evidence type="ECO:0000256" key="4">
    <source>
        <dbReference type="ARBA" id="ARBA00023054"/>
    </source>
</evidence>
<dbReference type="Gene3D" id="1.10.10.10">
    <property type="entry name" value="Winged helix-like DNA-binding domain superfamily/Winged helix DNA-binding domain"/>
    <property type="match status" value="1"/>
</dbReference>
<dbReference type="Pfam" id="PF07106">
    <property type="entry name" value="WHD_TBPIP"/>
    <property type="match status" value="1"/>
</dbReference>
<dbReference type="AlphaFoldDB" id="A0A4P9XJJ6"/>
<feature type="coiled-coil region" evidence="8">
    <location>
        <begin position="85"/>
        <end position="149"/>
    </location>
</feature>
<keyword evidence="12" id="KW-1185">Reference proteome</keyword>
<evidence type="ECO:0000256" key="7">
    <source>
        <dbReference type="ARBA" id="ARBA00023254"/>
    </source>
</evidence>
<name>A0A4P9XJJ6_9FUNG</name>
<dbReference type="GO" id="GO:0003690">
    <property type="term" value="F:double-stranded DNA binding"/>
    <property type="evidence" value="ECO:0007669"/>
    <property type="project" value="TreeGrafter"/>
</dbReference>
<proteinExistence type="inferred from homology"/>
<sequence>MPPKRKRAANDDEGGDETTVLNYLRRTNRPFSAGNNLHNAVTKTAAQKILNQLSERGDVVCKTYGKQQVYVIKQDGGEAPSTEQLQEMDAEIAQLQTQVGALSQETKKLSSVLQGLTTALTTEEVKRTLNELKEENARHEAKLATLRKGGVTIDPQERKRTEAEYEKCRALWKSRKRLFTDIFSAVTEHHPSKPKALMEEIGVETDEDVGVHFDSTAVA</sequence>
<comment type="similarity">
    <text evidence="2">Belongs to the HOP2 family.</text>
</comment>
<dbReference type="GO" id="GO:0007129">
    <property type="term" value="P:homologous chromosome pairing at meiosis"/>
    <property type="evidence" value="ECO:0007669"/>
    <property type="project" value="TreeGrafter"/>
</dbReference>
<comment type="subcellular location">
    <subcellularLocation>
        <location evidence="1">Nucleus</location>
    </subcellularLocation>
</comment>
<evidence type="ECO:0000256" key="8">
    <source>
        <dbReference type="SAM" id="Coils"/>
    </source>
</evidence>
<evidence type="ECO:0000256" key="6">
    <source>
        <dbReference type="ARBA" id="ARBA00023242"/>
    </source>
</evidence>
<reference evidence="12" key="1">
    <citation type="journal article" date="2018" name="Nat. Microbiol.">
        <title>Leveraging single-cell genomics to expand the fungal tree of life.</title>
        <authorList>
            <person name="Ahrendt S.R."/>
            <person name="Quandt C.A."/>
            <person name="Ciobanu D."/>
            <person name="Clum A."/>
            <person name="Salamov A."/>
            <person name="Andreopoulos B."/>
            <person name="Cheng J.F."/>
            <person name="Woyke T."/>
            <person name="Pelin A."/>
            <person name="Henrissat B."/>
            <person name="Reynolds N.K."/>
            <person name="Benny G.L."/>
            <person name="Smith M.E."/>
            <person name="James T.Y."/>
            <person name="Grigoriev I.V."/>
        </authorList>
    </citation>
    <scope>NUCLEOTIDE SEQUENCE [LARGE SCALE GENOMIC DNA]</scope>
    <source>
        <strain evidence="12">RSA 1356</strain>
    </source>
</reference>
<evidence type="ECO:0000313" key="12">
    <source>
        <dbReference type="Proteomes" id="UP000271241"/>
    </source>
</evidence>
<keyword evidence="5" id="KW-0233">DNA recombination</keyword>
<dbReference type="InterPro" id="IPR010776">
    <property type="entry name" value="Hop2_WH_dom"/>
</dbReference>
<dbReference type="GO" id="GO:0120231">
    <property type="term" value="C:DNA recombinase auxiliary factor complex"/>
    <property type="evidence" value="ECO:0007669"/>
    <property type="project" value="TreeGrafter"/>
</dbReference>
<dbReference type="GO" id="GO:0000709">
    <property type="term" value="P:meiotic joint molecule formation"/>
    <property type="evidence" value="ECO:0007669"/>
    <property type="project" value="TreeGrafter"/>
</dbReference>
<keyword evidence="4 8" id="KW-0175">Coiled coil</keyword>
<evidence type="ECO:0000259" key="10">
    <source>
        <dbReference type="Pfam" id="PF18517"/>
    </source>
</evidence>
<dbReference type="PANTHER" id="PTHR15938">
    <property type="entry name" value="TBP-1 INTERACTING PROTEIN"/>
    <property type="match status" value="1"/>
</dbReference>
<keyword evidence="6" id="KW-0539">Nucleus</keyword>
<dbReference type="InterPro" id="IPR040661">
    <property type="entry name" value="LZ3wCH"/>
</dbReference>
<dbReference type="Pfam" id="PF18517">
    <property type="entry name" value="LZ3wCH"/>
    <property type="match status" value="1"/>
</dbReference>
<evidence type="ECO:0000313" key="11">
    <source>
        <dbReference type="EMBL" id="RKP05935.1"/>
    </source>
</evidence>